<dbReference type="PANTHER" id="PTHR31118">
    <property type="entry name" value="CYCLASE-LIKE PROTEIN 2"/>
    <property type="match status" value="1"/>
</dbReference>
<evidence type="ECO:0000313" key="1">
    <source>
        <dbReference type="EMBL" id="PSJ40814.1"/>
    </source>
</evidence>
<dbReference type="OrthoDB" id="9777007at2"/>
<dbReference type="RefSeq" id="WP_106512967.1">
    <property type="nucleotide sequence ID" value="NZ_PXYI01000003.1"/>
</dbReference>
<dbReference type="PANTHER" id="PTHR31118:SF32">
    <property type="entry name" value="KYNURENINE FORMAMIDASE"/>
    <property type="match status" value="1"/>
</dbReference>
<dbReference type="Pfam" id="PF04199">
    <property type="entry name" value="Cyclase"/>
    <property type="match status" value="1"/>
</dbReference>
<proteinExistence type="predicted"/>
<dbReference type="GO" id="GO:0019441">
    <property type="term" value="P:L-tryptophan catabolic process to kynurenine"/>
    <property type="evidence" value="ECO:0007669"/>
    <property type="project" value="InterPro"/>
</dbReference>
<accession>A0A2P7QS75</accession>
<organism evidence="1 2">
    <name type="scientific">Allosphingosinicella deserti</name>
    <dbReference type="NCBI Taxonomy" id="2116704"/>
    <lineage>
        <taxon>Bacteria</taxon>
        <taxon>Pseudomonadati</taxon>
        <taxon>Pseudomonadota</taxon>
        <taxon>Alphaproteobacteria</taxon>
        <taxon>Sphingomonadales</taxon>
        <taxon>Sphingomonadaceae</taxon>
        <taxon>Allosphingosinicella</taxon>
    </lineage>
</organism>
<dbReference type="AlphaFoldDB" id="A0A2P7QS75"/>
<evidence type="ECO:0000313" key="2">
    <source>
        <dbReference type="Proteomes" id="UP000241167"/>
    </source>
</evidence>
<dbReference type="InterPro" id="IPR007325">
    <property type="entry name" value="KFase/CYL"/>
</dbReference>
<sequence length="227" mass="25025">MQQDSRPEEGWFVDLSHDIEHGMITYKGLPAPLICDHLSREASRAIYAEGTEFQIGRIEMVGNTGTYLDTPYHRYADGFDLAGLSLEAVSDVPGILVPALGQTSVGSEPFESVDVRGRAVLVHTGWDRHWRTDAYFESHPFLTEAAAIWLRDAGAVLVGIDSHNIDDISGSTRPVHSVLLAAGIPIVEHMTGLERLPREGFRFTAVPPKIRGMGTFPVRAHARIERT</sequence>
<comment type="caution">
    <text evidence="1">The sequence shown here is derived from an EMBL/GenBank/DDBJ whole genome shotgun (WGS) entry which is preliminary data.</text>
</comment>
<dbReference type="SUPFAM" id="SSF102198">
    <property type="entry name" value="Putative cyclase"/>
    <property type="match status" value="1"/>
</dbReference>
<dbReference type="Gene3D" id="3.50.30.50">
    <property type="entry name" value="Putative cyclase"/>
    <property type="match status" value="1"/>
</dbReference>
<keyword evidence="2" id="KW-1185">Reference proteome</keyword>
<dbReference type="Proteomes" id="UP000241167">
    <property type="component" value="Unassembled WGS sequence"/>
</dbReference>
<dbReference type="InterPro" id="IPR037175">
    <property type="entry name" value="KFase_sf"/>
</dbReference>
<name>A0A2P7QS75_9SPHN</name>
<dbReference type="GO" id="GO:0004061">
    <property type="term" value="F:arylformamidase activity"/>
    <property type="evidence" value="ECO:0007669"/>
    <property type="project" value="InterPro"/>
</dbReference>
<reference evidence="1 2" key="1">
    <citation type="submission" date="2018-03" db="EMBL/GenBank/DDBJ databases">
        <title>The draft genome of Sphingosinicella sp. GL-C-18.</title>
        <authorList>
            <person name="Liu L."/>
            <person name="Li L."/>
            <person name="Liang L."/>
            <person name="Zhang X."/>
            <person name="Wang T."/>
        </authorList>
    </citation>
    <scope>NUCLEOTIDE SEQUENCE [LARGE SCALE GENOMIC DNA]</scope>
    <source>
        <strain evidence="1 2">GL-C-18</strain>
    </source>
</reference>
<gene>
    <name evidence="1" type="ORF">C7I55_11020</name>
</gene>
<dbReference type="EMBL" id="PXYI01000003">
    <property type="protein sequence ID" value="PSJ40814.1"/>
    <property type="molecule type" value="Genomic_DNA"/>
</dbReference>
<protein>
    <submittedName>
        <fullName evidence="1">Cyclase</fullName>
    </submittedName>
</protein>